<feature type="non-terminal residue" evidence="4">
    <location>
        <position position="253"/>
    </location>
</feature>
<evidence type="ECO:0000313" key="4">
    <source>
        <dbReference type="EMBL" id="CAH1773649.1"/>
    </source>
</evidence>
<dbReference type="PANTHER" id="PTHR13947:SF37">
    <property type="entry name" value="LD18367P"/>
    <property type="match status" value="1"/>
</dbReference>
<protein>
    <recommendedName>
        <fullName evidence="3">N-acetyltransferase domain-containing protein</fullName>
    </recommendedName>
</protein>
<keyword evidence="5" id="KW-1185">Reference proteome</keyword>
<dbReference type="PANTHER" id="PTHR13947">
    <property type="entry name" value="GNAT FAMILY N-ACETYLTRANSFERASE"/>
    <property type="match status" value="1"/>
</dbReference>
<dbReference type="Pfam" id="PF00583">
    <property type="entry name" value="Acetyltransf_1"/>
    <property type="match status" value="1"/>
</dbReference>
<keyword evidence="1" id="KW-0808">Transferase</keyword>
<sequence length="253" mass="29646">SLLFESHPEHLGLRGTMLGLFNVSNKLQIKVKRDELEIRLFDPNKDNWEEVKKMTLVPYTEVIPIIMKGQLFNPKVSSVLALLAAGILHQMRHSLMNGLIFLLGLYSILYFLLIWGIPLWEMYKLSEYHNFVEYWIGPDHKLWLLFHRGKLIGSIGVNELDVGKRGELTRVVVATDYRRNGLAELMVNFVIDYHEKKIYNELVLYTTIYQQSAMKIYEKCGFTRVRMFTHYFIKPILGVESNTYTLKFPRKQA</sequence>
<dbReference type="OrthoDB" id="41532at2759"/>
<dbReference type="SUPFAM" id="SSF55729">
    <property type="entry name" value="Acyl-CoA N-acyltransferases (Nat)"/>
    <property type="match status" value="1"/>
</dbReference>
<keyword evidence="2" id="KW-0812">Transmembrane</keyword>
<dbReference type="Gene3D" id="3.40.630.30">
    <property type="match status" value="1"/>
</dbReference>
<organism evidence="4 5">
    <name type="scientific">Owenia fusiformis</name>
    <name type="common">Polychaete worm</name>
    <dbReference type="NCBI Taxonomy" id="6347"/>
    <lineage>
        <taxon>Eukaryota</taxon>
        <taxon>Metazoa</taxon>
        <taxon>Spiralia</taxon>
        <taxon>Lophotrochozoa</taxon>
        <taxon>Annelida</taxon>
        <taxon>Polychaeta</taxon>
        <taxon>Sedentaria</taxon>
        <taxon>Canalipalpata</taxon>
        <taxon>Sabellida</taxon>
        <taxon>Oweniida</taxon>
        <taxon>Oweniidae</taxon>
        <taxon>Owenia</taxon>
    </lineage>
</organism>
<dbReference type="Proteomes" id="UP000749559">
    <property type="component" value="Unassembled WGS sequence"/>
</dbReference>
<dbReference type="InterPro" id="IPR000182">
    <property type="entry name" value="GNAT_dom"/>
</dbReference>
<dbReference type="InterPro" id="IPR050769">
    <property type="entry name" value="NAT_camello-type"/>
</dbReference>
<evidence type="ECO:0000256" key="1">
    <source>
        <dbReference type="ARBA" id="ARBA00022679"/>
    </source>
</evidence>
<dbReference type="CDD" id="cd04301">
    <property type="entry name" value="NAT_SF"/>
    <property type="match status" value="1"/>
</dbReference>
<dbReference type="PROSITE" id="PS51186">
    <property type="entry name" value="GNAT"/>
    <property type="match status" value="1"/>
</dbReference>
<gene>
    <name evidence="4" type="ORF">OFUS_LOCUS1221</name>
</gene>
<dbReference type="AlphaFoldDB" id="A0A8S4MXV5"/>
<reference evidence="4" key="1">
    <citation type="submission" date="2022-03" db="EMBL/GenBank/DDBJ databases">
        <authorList>
            <person name="Martin C."/>
        </authorList>
    </citation>
    <scope>NUCLEOTIDE SEQUENCE</scope>
</reference>
<keyword evidence="2" id="KW-1133">Transmembrane helix</keyword>
<keyword evidence="2" id="KW-0472">Membrane</keyword>
<dbReference type="EMBL" id="CAIIXF020000001">
    <property type="protein sequence ID" value="CAH1773649.1"/>
    <property type="molecule type" value="Genomic_DNA"/>
</dbReference>
<feature type="transmembrane region" description="Helical" evidence="2">
    <location>
        <begin position="99"/>
        <end position="120"/>
    </location>
</feature>
<accession>A0A8S4MXV5</accession>
<feature type="domain" description="N-acetyltransferase" evidence="3">
    <location>
        <begin position="99"/>
        <end position="251"/>
    </location>
</feature>
<proteinExistence type="predicted"/>
<evidence type="ECO:0000256" key="2">
    <source>
        <dbReference type="SAM" id="Phobius"/>
    </source>
</evidence>
<evidence type="ECO:0000259" key="3">
    <source>
        <dbReference type="PROSITE" id="PS51186"/>
    </source>
</evidence>
<name>A0A8S4MXV5_OWEFU</name>
<evidence type="ECO:0000313" key="5">
    <source>
        <dbReference type="Proteomes" id="UP000749559"/>
    </source>
</evidence>
<comment type="caution">
    <text evidence="4">The sequence shown here is derived from an EMBL/GenBank/DDBJ whole genome shotgun (WGS) entry which is preliminary data.</text>
</comment>
<dbReference type="InterPro" id="IPR016181">
    <property type="entry name" value="Acyl_CoA_acyltransferase"/>
</dbReference>
<dbReference type="GO" id="GO:0008080">
    <property type="term" value="F:N-acetyltransferase activity"/>
    <property type="evidence" value="ECO:0007669"/>
    <property type="project" value="InterPro"/>
</dbReference>